<dbReference type="KEGG" id="egr:104417073"/>
<dbReference type="NCBIfam" id="TIGR01640">
    <property type="entry name" value="F_box_assoc_1"/>
    <property type="match status" value="1"/>
</dbReference>
<dbReference type="EMBL" id="KK198760">
    <property type="protein sequence ID" value="KCW59970.1"/>
    <property type="molecule type" value="Genomic_DNA"/>
</dbReference>
<dbReference type="SUPFAM" id="SSF81383">
    <property type="entry name" value="F-box domain"/>
    <property type="match status" value="1"/>
</dbReference>
<evidence type="ECO:0000259" key="1">
    <source>
        <dbReference type="PROSITE" id="PS50181"/>
    </source>
</evidence>
<dbReference type="InParanoid" id="A0A059B2V4"/>
<dbReference type="eggNOG" id="ENOG502QS4I">
    <property type="taxonomic scope" value="Eukaryota"/>
</dbReference>
<gene>
    <name evidence="2" type="ORF">EUGRSUZ_H02696</name>
</gene>
<reference evidence="2" key="1">
    <citation type="submission" date="2013-07" db="EMBL/GenBank/DDBJ databases">
        <title>The genome of Eucalyptus grandis.</title>
        <authorList>
            <person name="Schmutz J."/>
            <person name="Hayes R."/>
            <person name="Myburg A."/>
            <person name="Tuskan G."/>
            <person name="Grattapaglia D."/>
            <person name="Rokhsar D.S."/>
        </authorList>
    </citation>
    <scope>NUCLEOTIDE SEQUENCE</scope>
    <source>
        <tissue evidence="2">Leaf extractions</tissue>
    </source>
</reference>
<dbReference type="OMA" id="IINDIWF"/>
<proteinExistence type="predicted"/>
<dbReference type="Gramene" id="KCW59970">
    <property type="protein sequence ID" value="KCW59970"/>
    <property type="gene ID" value="EUGRSUZ_H02696"/>
</dbReference>
<dbReference type="Pfam" id="PF00646">
    <property type="entry name" value="F-box"/>
    <property type="match status" value="1"/>
</dbReference>
<dbReference type="InterPro" id="IPR050796">
    <property type="entry name" value="SCF_F-box_component"/>
</dbReference>
<dbReference type="OrthoDB" id="591557at2759"/>
<dbReference type="STRING" id="71139.A0A059B2V4"/>
<dbReference type="Gene3D" id="1.20.1280.50">
    <property type="match status" value="1"/>
</dbReference>
<dbReference type="InterPro" id="IPR006527">
    <property type="entry name" value="F-box-assoc_dom_typ1"/>
</dbReference>
<organism evidence="2">
    <name type="scientific">Eucalyptus grandis</name>
    <name type="common">Flooded gum</name>
    <dbReference type="NCBI Taxonomy" id="71139"/>
    <lineage>
        <taxon>Eukaryota</taxon>
        <taxon>Viridiplantae</taxon>
        <taxon>Streptophyta</taxon>
        <taxon>Embryophyta</taxon>
        <taxon>Tracheophyta</taxon>
        <taxon>Spermatophyta</taxon>
        <taxon>Magnoliopsida</taxon>
        <taxon>eudicotyledons</taxon>
        <taxon>Gunneridae</taxon>
        <taxon>Pentapetalae</taxon>
        <taxon>rosids</taxon>
        <taxon>malvids</taxon>
        <taxon>Myrtales</taxon>
        <taxon>Myrtaceae</taxon>
        <taxon>Myrtoideae</taxon>
        <taxon>Eucalypteae</taxon>
        <taxon>Eucalyptus</taxon>
    </lineage>
</organism>
<dbReference type="SMART" id="SM00256">
    <property type="entry name" value="FBOX"/>
    <property type="match status" value="1"/>
</dbReference>
<name>A0A059B2V4_EUCGR</name>
<evidence type="ECO:0000313" key="2">
    <source>
        <dbReference type="EMBL" id="KCW59970.1"/>
    </source>
</evidence>
<dbReference type="PANTHER" id="PTHR31672">
    <property type="entry name" value="BNACNNG10540D PROTEIN"/>
    <property type="match status" value="1"/>
</dbReference>
<dbReference type="PANTHER" id="PTHR31672:SF13">
    <property type="entry name" value="F-BOX PROTEIN CPR30-LIKE"/>
    <property type="match status" value="1"/>
</dbReference>
<dbReference type="InterPro" id="IPR001810">
    <property type="entry name" value="F-box_dom"/>
</dbReference>
<dbReference type="PROSITE" id="PS50181">
    <property type="entry name" value="FBOX"/>
    <property type="match status" value="1"/>
</dbReference>
<dbReference type="InterPro" id="IPR011043">
    <property type="entry name" value="Gal_Oxase/kelch_b-propeller"/>
</dbReference>
<accession>A0A059B2V4</accession>
<dbReference type="InterPro" id="IPR036047">
    <property type="entry name" value="F-box-like_dom_sf"/>
</dbReference>
<dbReference type="AlphaFoldDB" id="A0A059B2V4"/>
<protein>
    <recommendedName>
        <fullName evidence="1">F-box domain-containing protein</fullName>
    </recommendedName>
</protein>
<dbReference type="Pfam" id="PF07734">
    <property type="entry name" value="FBA_1"/>
    <property type="match status" value="1"/>
</dbReference>
<dbReference type="CDD" id="cd22157">
    <property type="entry name" value="F-box_AtFBW1-like"/>
    <property type="match status" value="1"/>
</dbReference>
<feature type="domain" description="F-box" evidence="1">
    <location>
        <begin position="14"/>
        <end position="64"/>
    </location>
</feature>
<dbReference type="InterPro" id="IPR017451">
    <property type="entry name" value="F-box-assoc_interact_dom"/>
</dbReference>
<dbReference type="SUPFAM" id="SSF50965">
    <property type="entry name" value="Galactose oxidase, central domain"/>
    <property type="match status" value="1"/>
</dbReference>
<sequence>MKRLLAETSRSLGFAVAQSFTEDILIEILSRLPVKSLVRFKCVSKRWRSLISEPHFAKLHLQRLILENITPSQKIIKSNPLQTIDYEALDNDEVNNHVVVESHDLGKDEPWGLAGSCNGLVSLAVDDGFLVYNPTTKESRKLPGSDLVAEHEFFHGFGYSSTTDDYKVVHGAFSKANDGSKECVLEIFSLRSGSWRRVPSKDVPKLSGPGIYLNGSVHWIVNHGNGSRIEQAIIPFGLATETFEEAIPIPKVEGIVYEGLGIHRGRLFAYDVTWRLCFEAWIMNEYGKGESWTRLFSVPTDGLPACQFYTIPIAFTQSKKIVFQIDVSEMILFNPEDGTYKNYPIEEDDNVESAIYVETLVSPHVGHEP</sequence>